<dbReference type="GO" id="GO:0005886">
    <property type="term" value="C:plasma membrane"/>
    <property type="evidence" value="ECO:0007669"/>
    <property type="project" value="UniProtKB-SubCell"/>
</dbReference>
<organism evidence="5 6">
    <name type="scientific">Leptospira ognonensis</name>
    <dbReference type="NCBI Taxonomy" id="2484945"/>
    <lineage>
        <taxon>Bacteria</taxon>
        <taxon>Pseudomonadati</taxon>
        <taxon>Spirochaetota</taxon>
        <taxon>Spirochaetia</taxon>
        <taxon>Leptospirales</taxon>
        <taxon>Leptospiraceae</taxon>
        <taxon>Leptospira</taxon>
    </lineage>
</organism>
<dbReference type="EMBL" id="RQGD01000046">
    <property type="protein sequence ID" value="TGL56483.1"/>
    <property type="molecule type" value="Genomic_DNA"/>
</dbReference>
<comment type="caution">
    <text evidence="5">The sequence shown here is derived from an EMBL/GenBank/DDBJ whole genome shotgun (WGS) entry which is preliminary data.</text>
</comment>
<comment type="subcellular location">
    <subcellularLocation>
        <location evidence="2">Cell membrane</location>
        <topology evidence="2">Lipid-anchor</topology>
    </subcellularLocation>
</comment>
<keyword evidence="2 4" id="KW-0812">Transmembrane</keyword>
<evidence type="ECO:0000256" key="3">
    <source>
        <dbReference type="SAM" id="MobiDB-lite"/>
    </source>
</evidence>
<keyword evidence="6" id="KW-1185">Reference proteome</keyword>
<reference evidence="5" key="1">
    <citation type="journal article" date="2019" name="PLoS Negl. Trop. Dis.">
        <title>Revisiting the worldwide diversity of Leptospira species in the environment.</title>
        <authorList>
            <person name="Vincent A.T."/>
            <person name="Schiettekatte O."/>
            <person name="Bourhy P."/>
            <person name="Veyrier F.J."/>
            <person name="Picardeau M."/>
        </authorList>
    </citation>
    <scope>NUCLEOTIDE SEQUENCE [LARGE SCALE GENOMIC DNA]</scope>
    <source>
        <strain evidence="5">201702476</strain>
    </source>
</reference>
<dbReference type="AlphaFoldDB" id="A0A4R9JUI3"/>
<dbReference type="Proteomes" id="UP000297693">
    <property type="component" value="Unassembled WGS sequence"/>
</dbReference>
<feature type="transmembrane region" description="Helical" evidence="4">
    <location>
        <begin position="7"/>
        <end position="28"/>
    </location>
</feature>
<dbReference type="PANTHER" id="PTHR30203">
    <property type="entry name" value="OUTER MEMBRANE CATION EFFLUX PROTEIN"/>
    <property type="match status" value="1"/>
</dbReference>
<keyword evidence="2" id="KW-0564">Palmitate</keyword>
<sequence>MGFRISSIRYIVIMAIFAISSCMNGAFINLAPKYEPANFVVPDAWQGEGPFIKANPGGEEIPMDWWKLFGDPELDQLEEQAMEANADLQAASERFLQARDIIIRVKSRLIPNLGVGLNLSNNKQSEDALFRGALDPVSDNNVSVGASASWEPDFWSSIRNETWAKVYEAESIAAEYALARLSLQSEVASNYFMLRGLDAKKETYDLSIQYYKQLLELVTKRFQGGISPKIDLFRAEFLLNTAEAKRYEILSQRRLVENAIAILVNQSPSKFQIAEQPKLSSVTFKLPITLPAKLLERRPDIAAAERKMARANREIGMARAAFFPNVSFGARGGLEASKDLFNLSNSYWSYGSTATIPIFQGGYRRAQLQQAWSAYRQTEDVYRSTVLNAFREVENNLTQTKFLFLQTKKLEVAVDMALQTQDMTTQLYTAGLSNSMEILYAQLGTLESKLSAVQVKTDLLTTTVSLVRSLGGGWNKSHLPGEDEVEPFGIFSDTDVDHIQPTKGVPNPSLDNKKFNNLTAPSKWNQEKGNE</sequence>
<dbReference type="PROSITE" id="PS51257">
    <property type="entry name" value="PROKAR_LIPOPROTEIN"/>
    <property type="match status" value="1"/>
</dbReference>
<evidence type="ECO:0000256" key="4">
    <source>
        <dbReference type="SAM" id="Phobius"/>
    </source>
</evidence>
<feature type="compositionally biased region" description="Polar residues" evidence="3">
    <location>
        <begin position="515"/>
        <end position="524"/>
    </location>
</feature>
<feature type="region of interest" description="Disordered" evidence="3">
    <location>
        <begin position="496"/>
        <end position="531"/>
    </location>
</feature>
<name>A0A4R9JUI3_9LEPT</name>
<evidence type="ECO:0000256" key="1">
    <source>
        <dbReference type="ARBA" id="ARBA00007613"/>
    </source>
</evidence>
<dbReference type="OrthoDB" id="9770517at2"/>
<dbReference type="Gene3D" id="2.20.200.10">
    <property type="entry name" value="Outer membrane efflux proteins (OEP)"/>
    <property type="match status" value="1"/>
</dbReference>
<evidence type="ECO:0000313" key="6">
    <source>
        <dbReference type="Proteomes" id="UP000297693"/>
    </source>
</evidence>
<dbReference type="RefSeq" id="WP_135625402.1">
    <property type="nucleotide sequence ID" value="NZ_RQGD01000046.1"/>
</dbReference>
<evidence type="ECO:0000256" key="2">
    <source>
        <dbReference type="RuleBase" id="RU362097"/>
    </source>
</evidence>
<dbReference type="GO" id="GO:0015562">
    <property type="term" value="F:efflux transmembrane transporter activity"/>
    <property type="evidence" value="ECO:0007669"/>
    <property type="project" value="InterPro"/>
</dbReference>
<dbReference type="InterPro" id="IPR010131">
    <property type="entry name" value="MdtP/NodT-like"/>
</dbReference>
<accession>A0A4R9JUI3</accession>
<dbReference type="PANTHER" id="PTHR30203:SF30">
    <property type="entry name" value="OUTER MEMBRANE PROTEIN-RELATED"/>
    <property type="match status" value="1"/>
</dbReference>
<dbReference type="Gene3D" id="1.20.1600.10">
    <property type="entry name" value="Outer membrane efflux proteins (OEP)"/>
    <property type="match status" value="1"/>
</dbReference>
<keyword evidence="2" id="KW-1134">Transmembrane beta strand</keyword>
<dbReference type="Pfam" id="PF02321">
    <property type="entry name" value="OEP"/>
    <property type="match status" value="2"/>
</dbReference>
<dbReference type="NCBIfam" id="TIGR01845">
    <property type="entry name" value="outer_NodT"/>
    <property type="match status" value="1"/>
</dbReference>
<evidence type="ECO:0000313" key="5">
    <source>
        <dbReference type="EMBL" id="TGL56483.1"/>
    </source>
</evidence>
<keyword evidence="2" id="KW-0449">Lipoprotein</keyword>
<protein>
    <submittedName>
        <fullName evidence="5">Efflux transporter outer membrane subunit</fullName>
    </submittedName>
</protein>
<keyword evidence="4" id="KW-1133">Transmembrane helix</keyword>
<gene>
    <name evidence="5" type="ORF">EHQ58_17855</name>
</gene>
<comment type="similarity">
    <text evidence="1 2">Belongs to the outer membrane factor (OMF) (TC 1.B.17) family.</text>
</comment>
<proteinExistence type="inferred from homology"/>
<dbReference type="InterPro" id="IPR003423">
    <property type="entry name" value="OMP_efflux"/>
</dbReference>
<dbReference type="SUPFAM" id="SSF56954">
    <property type="entry name" value="Outer membrane efflux proteins (OEP)"/>
    <property type="match status" value="1"/>
</dbReference>
<keyword evidence="2 4" id="KW-0472">Membrane</keyword>